<evidence type="ECO:0000313" key="6">
    <source>
        <dbReference type="EMBL" id="VWL86693.1"/>
    </source>
</evidence>
<dbReference type="Proteomes" id="UP000368032">
    <property type="component" value="Unassembled WGS sequence"/>
</dbReference>
<keyword evidence="6" id="KW-0378">Hydrolase</keyword>
<dbReference type="PROSITE" id="PS50893">
    <property type="entry name" value="ABC_TRANSPORTER_2"/>
    <property type="match status" value="1"/>
</dbReference>
<evidence type="ECO:0000256" key="1">
    <source>
        <dbReference type="ARBA" id="ARBA00005417"/>
    </source>
</evidence>
<dbReference type="InterPro" id="IPR003593">
    <property type="entry name" value="AAA+_ATPase"/>
</dbReference>
<proteinExistence type="inferred from homology"/>
<dbReference type="InterPro" id="IPR017871">
    <property type="entry name" value="ABC_transporter-like_CS"/>
</dbReference>
<dbReference type="InterPro" id="IPR050095">
    <property type="entry name" value="ECF_ABC_transporter_ATP-bd"/>
</dbReference>
<evidence type="ECO:0000256" key="3">
    <source>
        <dbReference type="ARBA" id="ARBA00022741"/>
    </source>
</evidence>
<dbReference type="CDD" id="cd03225">
    <property type="entry name" value="ABC_cobalt_CbiO_domain1"/>
    <property type="match status" value="1"/>
</dbReference>
<dbReference type="InterPro" id="IPR027417">
    <property type="entry name" value="P-loop_NTPase"/>
</dbReference>
<dbReference type="EC" id="3.6.3.-" evidence="6"/>
<keyword evidence="4 6" id="KW-0067">ATP-binding</keyword>
<feature type="domain" description="ABC transporter" evidence="5">
    <location>
        <begin position="23"/>
        <end position="253"/>
    </location>
</feature>
<dbReference type="PANTHER" id="PTHR43553">
    <property type="entry name" value="HEAVY METAL TRANSPORTER"/>
    <property type="match status" value="1"/>
</dbReference>
<dbReference type="GO" id="GO:0005524">
    <property type="term" value="F:ATP binding"/>
    <property type="evidence" value="ECO:0007669"/>
    <property type="project" value="UniProtKB-KW"/>
</dbReference>
<reference evidence="6 7" key="1">
    <citation type="submission" date="2019-10" db="EMBL/GenBank/DDBJ databases">
        <authorList>
            <person name="Wolf R A."/>
        </authorList>
    </citation>
    <scope>NUCLEOTIDE SEQUENCE [LARGE SCALE GENOMIC DNA]</scope>
    <source>
        <strain evidence="6">Collinsella_aerofaciens_DSM_13712</strain>
    </source>
</reference>
<dbReference type="SMART" id="SM00382">
    <property type="entry name" value="AAA"/>
    <property type="match status" value="1"/>
</dbReference>
<comment type="similarity">
    <text evidence="1">Belongs to the ABC transporter superfamily.</text>
</comment>
<keyword evidence="3" id="KW-0547">Nucleotide-binding</keyword>
<dbReference type="SUPFAM" id="SSF52540">
    <property type="entry name" value="P-loop containing nucleoside triphosphate hydrolases"/>
    <property type="match status" value="1"/>
</dbReference>
<evidence type="ECO:0000256" key="2">
    <source>
        <dbReference type="ARBA" id="ARBA00022448"/>
    </source>
</evidence>
<sequence>MANDTNNAMGASGAAGAEVTPLIEFRDVVFSYAGHTVVDGVSLQVNRGELVALLGPNGCGKTTIMRLINGLELADAGAYLFDGHAVDAAFLKDSAAAQRFHQRVGFVFQNADAQLFCATVGEEVAFGPAQMGLPADELDRRVHDAMELFQVADLVDASPYQLSGGQKKRVALAAVVSMNPDILVLDEPTNGLDEDSCDIVVNFLLAYVAAGKTVLMSTHHQDLVRRLGARAIYIDRYHHVVEAPVSSYGTESGAAE</sequence>
<organism evidence="6 7">
    <name type="scientific">Collinsella aerofaciens</name>
    <dbReference type="NCBI Taxonomy" id="74426"/>
    <lineage>
        <taxon>Bacteria</taxon>
        <taxon>Bacillati</taxon>
        <taxon>Actinomycetota</taxon>
        <taxon>Coriobacteriia</taxon>
        <taxon>Coriobacteriales</taxon>
        <taxon>Coriobacteriaceae</taxon>
        <taxon>Collinsella</taxon>
    </lineage>
</organism>
<dbReference type="PROSITE" id="PS00211">
    <property type="entry name" value="ABC_TRANSPORTER_1"/>
    <property type="match status" value="1"/>
</dbReference>
<gene>
    <name evidence="6" type="primary">nikO</name>
    <name evidence="6" type="ORF">CKJAJONC_01119</name>
</gene>
<dbReference type="PANTHER" id="PTHR43553:SF24">
    <property type="entry name" value="ENERGY-COUPLING FACTOR TRANSPORTER ATP-BINDING PROTEIN ECFA1"/>
    <property type="match status" value="1"/>
</dbReference>
<dbReference type="RefSeq" id="WP_152067335.1">
    <property type="nucleotide sequence ID" value="NZ_CABWIF010000001.1"/>
</dbReference>
<dbReference type="Pfam" id="PF00005">
    <property type="entry name" value="ABC_tran"/>
    <property type="match status" value="1"/>
</dbReference>
<accession>A0A5K1IJA2</accession>
<dbReference type="InterPro" id="IPR015856">
    <property type="entry name" value="ABC_transpr_CbiO/EcfA_su"/>
</dbReference>
<dbReference type="EMBL" id="CABWIF010000001">
    <property type="protein sequence ID" value="VWL86693.1"/>
    <property type="molecule type" value="Genomic_DNA"/>
</dbReference>
<keyword evidence="2" id="KW-0813">Transport</keyword>
<dbReference type="GO" id="GO:0042626">
    <property type="term" value="F:ATPase-coupled transmembrane transporter activity"/>
    <property type="evidence" value="ECO:0007669"/>
    <property type="project" value="TreeGrafter"/>
</dbReference>
<dbReference type="GO" id="GO:0016887">
    <property type="term" value="F:ATP hydrolysis activity"/>
    <property type="evidence" value="ECO:0007669"/>
    <property type="project" value="InterPro"/>
</dbReference>
<name>A0A5K1IJA2_9ACTN</name>
<evidence type="ECO:0000259" key="5">
    <source>
        <dbReference type="PROSITE" id="PS50893"/>
    </source>
</evidence>
<dbReference type="InterPro" id="IPR003439">
    <property type="entry name" value="ABC_transporter-like_ATP-bd"/>
</dbReference>
<dbReference type="GO" id="GO:0043190">
    <property type="term" value="C:ATP-binding cassette (ABC) transporter complex"/>
    <property type="evidence" value="ECO:0007669"/>
    <property type="project" value="TreeGrafter"/>
</dbReference>
<evidence type="ECO:0000313" key="7">
    <source>
        <dbReference type="Proteomes" id="UP000368032"/>
    </source>
</evidence>
<evidence type="ECO:0000256" key="4">
    <source>
        <dbReference type="ARBA" id="ARBA00022840"/>
    </source>
</evidence>
<dbReference type="Gene3D" id="3.40.50.300">
    <property type="entry name" value="P-loop containing nucleotide triphosphate hydrolases"/>
    <property type="match status" value="1"/>
</dbReference>
<dbReference type="AlphaFoldDB" id="A0A5K1IJA2"/>
<protein>
    <submittedName>
        <fullName evidence="6">Nickel import ATP-binding protein NikO</fullName>
        <ecNumber evidence="6">3.6.3.-</ecNumber>
    </submittedName>
</protein>